<keyword evidence="3" id="KW-1185">Reference proteome</keyword>
<gene>
    <name evidence="2" type="ORF">LXN57_32580</name>
</gene>
<feature type="region of interest" description="Disordered" evidence="1">
    <location>
        <begin position="1"/>
        <end position="20"/>
    </location>
</feature>
<organism evidence="2 3">
    <name type="scientific">Paractinoplanes hotanensis</name>
    <dbReference type="NCBI Taxonomy" id="2906497"/>
    <lineage>
        <taxon>Bacteria</taxon>
        <taxon>Bacillati</taxon>
        <taxon>Actinomycetota</taxon>
        <taxon>Actinomycetes</taxon>
        <taxon>Micromonosporales</taxon>
        <taxon>Micromonosporaceae</taxon>
        <taxon>Paractinoplanes</taxon>
    </lineage>
</organism>
<evidence type="ECO:0000313" key="2">
    <source>
        <dbReference type="EMBL" id="MCM4082315.1"/>
    </source>
</evidence>
<dbReference type="RefSeq" id="WP_251802033.1">
    <property type="nucleotide sequence ID" value="NZ_JAMQOL010000047.1"/>
</dbReference>
<name>A0ABT0Y8E6_9ACTN</name>
<evidence type="ECO:0000256" key="1">
    <source>
        <dbReference type="SAM" id="MobiDB-lite"/>
    </source>
</evidence>
<sequence>MSGGGRSKCRGAPPRPDLIRRRGTRAGLGYCRAELVQEKVVSPAAMPWSIIRSTHSFEFLADLIEVNTEDDVVRLPALRIQPMAASDLGRVLAEVAGAPAGAGIQEIAGPDELGLDEWGHQLAGYAGLRPRIMTAPTARPFFGAAIDERALLPAQVPAGRPRACSPG</sequence>
<reference evidence="2 3" key="1">
    <citation type="submission" date="2022-06" db="EMBL/GenBank/DDBJ databases">
        <title>Actinoplanes abujensis sp. nov., isolated from Nigerian arid soil.</title>
        <authorList>
            <person name="Ding P."/>
        </authorList>
    </citation>
    <scope>NUCLEOTIDE SEQUENCE [LARGE SCALE GENOMIC DNA]</scope>
    <source>
        <strain evidence="3">TRM88002</strain>
    </source>
</reference>
<comment type="caution">
    <text evidence="2">The sequence shown here is derived from an EMBL/GenBank/DDBJ whole genome shotgun (WGS) entry which is preliminary data.</text>
</comment>
<accession>A0ABT0Y8E6</accession>
<proteinExistence type="predicted"/>
<dbReference type="Proteomes" id="UP001523216">
    <property type="component" value="Unassembled WGS sequence"/>
</dbReference>
<evidence type="ECO:0000313" key="3">
    <source>
        <dbReference type="Proteomes" id="UP001523216"/>
    </source>
</evidence>
<dbReference type="EMBL" id="JAMQOL010000047">
    <property type="protein sequence ID" value="MCM4082315.1"/>
    <property type="molecule type" value="Genomic_DNA"/>
</dbReference>
<dbReference type="Gene3D" id="3.40.50.720">
    <property type="entry name" value="NAD(P)-binding Rossmann-like Domain"/>
    <property type="match status" value="1"/>
</dbReference>
<protein>
    <submittedName>
        <fullName evidence="2">Uncharacterized protein</fullName>
    </submittedName>
</protein>